<dbReference type="SMART" id="SM00318">
    <property type="entry name" value="SNc"/>
    <property type="match status" value="1"/>
</dbReference>
<dbReference type="InterPro" id="IPR016071">
    <property type="entry name" value="Staphylococal_nuclease_OB-fold"/>
</dbReference>
<dbReference type="Gene3D" id="2.40.50.90">
    <property type="match status" value="1"/>
</dbReference>
<keyword evidence="6" id="KW-1185">Reference proteome</keyword>
<reference evidence="5" key="1">
    <citation type="submission" date="2022-12" db="EMBL/GenBank/DDBJ databases">
        <title>Reference genome sequencing for broad-spectrum identification of bacterial and archaeal isolates by mass spectrometry.</title>
        <authorList>
            <person name="Sekiguchi Y."/>
            <person name="Tourlousse D.M."/>
        </authorList>
    </citation>
    <scope>NUCLEOTIDE SEQUENCE</scope>
    <source>
        <strain evidence="5">TSL-P1</strain>
    </source>
</reference>
<evidence type="ECO:0000256" key="3">
    <source>
        <dbReference type="ARBA" id="ARBA00022801"/>
    </source>
</evidence>
<dbReference type="Proteomes" id="UP001144297">
    <property type="component" value="Unassembled WGS sequence"/>
</dbReference>
<dbReference type="PANTHER" id="PTHR12302">
    <property type="entry name" value="EBNA2 BINDING PROTEIN P100"/>
    <property type="match status" value="1"/>
</dbReference>
<dbReference type="PROSITE" id="PS51257">
    <property type="entry name" value="PROKAR_LIPOPROTEIN"/>
    <property type="match status" value="1"/>
</dbReference>
<comment type="caution">
    <text evidence="5">The sequence shown here is derived from an EMBL/GenBank/DDBJ whole genome shotgun (WGS) entry which is preliminary data.</text>
</comment>
<gene>
    <name evidence="5" type="ORF">TISLANDTSLP1_20360</name>
</gene>
<dbReference type="AlphaFoldDB" id="A0A9W6GHT4"/>
<dbReference type="PROSITE" id="PS50830">
    <property type="entry name" value="TNASE_3"/>
    <property type="match status" value="1"/>
</dbReference>
<dbReference type="InterPro" id="IPR035437">
    <property type="entry name" value="SNase_OB-fold_sf"/>
</dbReference>
<dbReference type="SUPFAM" id="SSF50199">
    <property type="entry name" value="Staphylococcal nuclease"/>
    <property type="match status" value="1"/>
</dbReference>
<dbReference type="Pfam" id="PF00565">
    <property type="entry name" value="SNase"/>
    <property type="match status" value="1"/>
</dbReference>
<evidence type="ECO:0000313" key="5">
    <source>
        <dbReference type="EMBL" id="GLI54343.1"/>
    </source>
</evidence>
<protein>
    <submittedName>
        <fullName evidence="5">Thermonuclease</fullName>
    </submittedName>
</protein>
<keyword evidence="2" id="KW-0255">Endonuclease</keyword>
<dbReference type="GO" id="GO:0016787">
    <property type="term" value="F:hydrolase activity"/>
    <property type="evidence" value="ECO:0007669"/>
    <property type="project" value="UniProtKB-KW"/>
</dbReference>
<evidence type="ECO:0000256" key="2">
    <source>
        <dbReference type="ARBA" id="ARBA00022759"/>
    </source>
</evidence>
<proteinExistence type="predicted"/>
<evidence type="ECO:0000259" key="4">
    <source>
        <dbReference type="PROSITE" id="PS50830"/>
    </source>
</evidence>
<sequence>MQYYYTKNIIVAGLLVFLVFFILASACAKKESDYCIVTEVNDGDTLTIVTNSVLGIFVRTEKVRLIGIDAPELAQEPWGRKAKNYLKKLIKESDMRVKIELDVQHRDKYGRILAYLWDKNGNMINYMMIRNGYAMVYTIPPNVKYVELFVEAQRLARQEKKGIWGKDGLTEKPSDWRKQHPRR</sequence>
<dbReference type="EMBL" id="BSDX01000001">
    <property type="protein sequence ID" value="GLI54343.1"/>
    <property type="molecule type" value="Genomic_DNA"/>
</dbReference>
<dbReference type="PANTHER" id="PTHR12302:SF3">
    <property type="entry name" value="SERINE_THREONINE-PROTEIN KINASE 31"/>
    <property type="match status" value="1"/>
</dbReference>
<accession>A0A9W6GHT4</accession>
<feature type="domain" description="TNase-like" evidence="4">
    <location>
        <begin position="31"/>
        <end position="166"/>
    </location>
</feature>
<keyword evidence="1" id="KW-0540">Nuclease</keyword>
<evidence type="ECO:0000256" key="1">
    <source>
        <dbReference type="ARBA" id="ARBA00022722"/>
    </source>
</evidence>
<keyword evidence="3" id="KW-0378">Hydrolase</keyword>
<organism evidence="5 6">
    <name type="scientific">Thermodesulfovibrio yellowstonii</name>
    <dbReference type="NCBI Taxonomy" id="28262"/>
    <lineage>
        <taxon>Bacteria</taxon>
        <taxon>Pseudomonadati</taxon>
        <taxon>Nitrospirota</taxon>
        <taxon>Thermodesulfovibrionia</taxon>
        <taxon>Thermodesulfovibrionales</taxon>
        <taxon>Thermodesulfovibrionaceae</taxon>
        <taxon>Thermodesulfovibrio</taxon>
    </lineage>
</organism>
<dbReference type="GO" id="GO:0004519">
    <property type="term" value="F:endonuclease activity"/>
    <property type="evidence" value="ECO:0007669"/>
    <property type="project" value="UniProtKB-KW"/>
</dbReference>
<name>A0A9W6GHT4_9BACT</name>
<evidence type="ECO:0000313" key="6">
    <source>
        <dbReference type="Proteomes" id="UP001144297"/>
    </source>
</evidence>